<accession>A0A4Y2QG19</accession>
<sequence length="103" mass="11583">MTTPHVEVNGKSKATFLRLGSNMNRKKGNVTNYSSGTEEITFPRRFTFIQEIEYVRGAGVFTSKNLKYTSKKKINFSLKVTCSISVESGSDVKLERDFGYDGL</sequence>
<keyword evidence="2" id="KW-1185">Reference proteome</keyword>
<evidence type="ECO:0000313" key="1">
    <source>
        <dbReference type="EMBL" id="GBN62452.1"/>
    </source>
</evidence>
<comment type="caution">
    <text evidence="1">The sequence shown here is derived from an EMBL/GenBank/DDBJ whole genome shotgun (WGS) entry which is preliminary data.</text>
</comment>
<name>A0A4Y2QG19_ARAVE</name>
<dbReference type="Proteomes" id="UP000499080">
    <property type="component" value="Unassembled WGS sequence"/>
</dbReference>
<organism evidence="1 2">
    <name type="scientific">Araneus ventricosus</name>
    <name type="common">Orbweaver spider</name>
    <name type="synonym">Epeira ventricosa</name>
    <dbReference type="NCBI Taxonomy" id="182803"/>
    <lineage>
        <taxon>Eukaryota</taxon>
        <taxon>Metazoa</taxon>
        <taxon>Ecdysozoa</taxon>
        <taxon>Arthropoda</taxon>
        <taxon>Chelicerata</taxon>
        <taxon>Arachnida</taxon>
        <taxon>Araneae</taxon>
        <taxon>Araneomorphae</taxon>
        <taxon>Entelegynae</taxon>
        <taxon>Araneoidea</taxon>
        <taxon>Araneidae</taxon>
        <taxon>Araneus</taxon>
    </lineage>
</organism>
<gene>
    <name evidence="1" type="ORF">AVEN_163550_1</name>
</gene>
<dbReference type="EMBL" id="BGPR01013826">
    <property type="protein sequence ID" value="GBN62452.1"/>
    <property type="molecule type" value="Genomic_DNA"/>
</dbReference>
<proteinExistence type="predicted"/>
<evidence type="ECO:0000313" key="2">
    <source>
        <dbReference type="Proteomes" id="UP000499080"/>
    </source>
</evidence>
<dbReference type="AlphaFoldDB" id="A0A4Y2QG19"/>
<reference evidence="1 2" key="1">
    <citation type="journal article" date="2019" name="Sci. Rep.">
        <title>Orb-weaving spider Araneus ventricosus genome elucidates the spidroin gene catalogue.</title>
        <authorList>
            <person name="Kono N."/>
            <person name="Nakamura H."/>
            <person name="Ohtoshi R."/>
            <person name="Moran D.A.P."/>
            <person name="Shinohara A."/>
            <person name="Yoshida Y."/>
            <person name="Fujiwara M."/>
            <person name="Mori M."/>
            <person name="Tomita M."/>
            <person name="Arakawa K."/>
        </authorList>
    </citation>
    <scope>NUCLEOTIDE SEQUENCE [LARGE SCALE GENOMIC DNA]</scope>
</reference>
<protein>
    <submittedName>
        <fullName evidence="1">Uncharacterized protein</fullName>
    </submittedName>
</protein>